<dbReference type="Gene3D" id="2.30.42.10">
    <property type="match status" value="1"/>
</dbReference>
<dbReference type="RefSeq" id="WP_200306942.1">
    <property type="nucleotide sequence ID" value="NZ_NRSG01000737.1"/>
</dbReference>
<dbReference type="SUPFAM" id="SSF50156">
    <property type="entry name" value="PDZ domain-like"/>
    <property type="match status" value="1"/>
</dbReference>
<dbReference type="PANTHER" id="PTHR43343:SF3">
    <property type="entry name" value="PROTEASE DO-LIKE 8, CHLOROPLASTIC"/>
    <property type="match status" value="1"/>
</dbReference>
<dbReference type="InterPro" id="IPR036034">
    <property type="entry name" value="PDZ_sf"/>
</dbReference>
<keyword evidence="2" id="KW-0378">Hydrolase</keyword>
<dbReference type="Pfam" id="PF17820">
    <property type="entry name" value="PDZ_6"/>
    <property type="match status" value="1"/>
</dbReference>
<evidence type="ECO:0000313" key="5">
    <source>
        <dbReference type="Proteomes" id="UP000697995"/>
    </source>
</evidence>
<dbReference type="SUPFAM" id="SSF50494">
    <property type="entry name" value="Trypsin-like serine proteases"/>
    <property type="match status" value="1"/>
</dbReference>
<dbReference type="InterPro" id="IPR051201">
    <property type="entry name" value="Chloro_Bact_Ser_Proteases"/>
</dbReference>
<name>A0ABS1D8D5_9PROT</name>
<evidence type="ECO:0000256" key="1">
    <source>
        <dbReference type="ARBA" id="ARBA00022670"/>
    </source>
</evidence>
<organism evidence="4 5">
    <name type="scientific">Paracraurococcus ruber</name>
    <dbReference type="NCBI Taxonomy" id="77675"/>
    <lineage>
        <taxon>Bacteria</taxon>
        <taxon>Pseudomonadati</taxon>
        <taxon>Pseudomonadota</taxon>
        <taxon>Alphaproteobacteria</taxon>
        <taxon>Acetobacterales</taxon>
        <taxon>Roseomonadaceae</taxon>
        <taxon>Paracraurococcus</taxon>
    </lineage>
</organism>
<dbReference type="Pfam" id="PF13365">
    <property type="entry name" value="Trypsin_2"/>
    <property type="match status" value="1"/>
</dbReference>
<gene>
    <name evidence="4" type="ORF">CKO45_31825</name>
</gene>
<proteinExistence type="predicted"/>
<feature type="domain" description="PDZ" evidence="3">
    <location>
        <begin position="204"/>
        <end position="274"/>
    </location>
</feature>
<evidence type="ECO:0000259" key="3">
    <source>
        <dbReference type="PROSITE" id="PS50106"/>
    </source>
</evidence>
<feature type="non-terminal residue" evidence="4">
    <location>
        <position position="365"/>
    </location>
</feature>
<keyword evidence="1" id="KW-0645">Protease</keyword>
<dbReference type="InterPro" id="IPR041489">
    <property type="entry name" value="PDZ_6"/>
</dbReference>
<dbReference type="Gene3D" id="2.40.10.120">
    <property type="match status" value="1"/>
</dbReference>
<protein>
    <recommendedName>
        <fullName evidence="3">PDZ domain-containing protein</fullName>
    </recommendedName>
</protein>
<dbReference type="PROSITE" id="PS50106">
    <property type="entry name" value="PDZ"/>
    <property type="match status" value="1"/>
</dbReference>
<dbReference type="EMBL" id="NRSG01000737">
    <property type="protein sequence ID" value="MBK1662763.1"/>
    <property type="molecule type" value="Genomic_DNA"/>
</dbReference>
<dbReference type="PRINTS" id="PR00834">
    <property type="entry name" value="PROTEASES2C"/>
</dbReference>
<accession>A0ABS1D8D5</accession>
<comment type="caution">
    <text evidence="4">The sequence shown here is derived from an EMBL/GenBank/DDBJ whole genome shotgun (WGS) entry which is preliminary data.</text>
</comment>
<dbReference type="Proteomes" id="UP000697995">
    <property type="component" value="Unassembled WGS sequence"/>
</dbReference>
<reference evidence="4 5" key="1">
    <citation type="journal article" date="2020" name="Microorganisms">
        <title>Osmotic Adaptation and Compatible Solute Biosynthesis of Phototrophic Bacteria as Revealed from Genome Analyses.</title>
        <authorList>
            <person name="Imhoff J.F."/>
            <person name="Rahn T."/>
            <person name="Kunzel S."/>
            <person name="Keller A."/>
            <person name="Neulinger S.C."/>
        </authorList>
    </citation>
    <scope>NUCLEOTIDE SEQUENCE [LARGE SCALE GENOMIC DNA]</scope>
    <source>
        <strain evidence="4 5">DSM 15382</strain>
    </source>
</reference>
<dbReference type="InterPro" id="IPR001940">
    <property type="entry name" value="Peptidase_S1C"/>
</dbReference>
<keyword evidence="5" id="KW-1185">Reference proteome</keyword>
<sequence>VQPAVVRIETLEHAAAAPALQGRAARRGPAARPAATMIGAGSGFLVDAGGTIVTNHHVAGEAERITVTLADGTELPARLVGTDPVTDIAVIKVDPPPGGPPLPFLRFAEGPPPRPGDWALVVGNPFGIGASVSLGIVSARGRSLGGPASGDLIQTDAAINPGNSGGPLCDDAGRVVGVTTAIVSPTGGSVGIGFAVPAAVAAPVVAALQSSQGLVRGWLGVQAQTMTRELARAMGGAPPQGTLLDDLVPDGPAARAGLRPGDVVTALEGEATDGPQGLARAVGLHPPGTELRLFVWRQGQEATVPVVLGAAPSRPAPPPMPATPEHRGFGLVLGPPGHAAGAPPGPVVLRVTPGGAADGAGLQPG</sequence>
<evidence type="ECO:0000256" key="2">
    <source>
        <dbReference type="ARBA" id="ARBA00022801"/>
    </source>
</evidence>
<feature type="non-terminal residue" evidence="4">
    <location>
        <position position="1"/>
    </location>
</feature>
<evidence type="ECO:0000313" key="4">
    <source>
        <dbReference type="EMBL" id="MBK1662763.1"/>
    </source>
</evidence>
<dbReference type="SMART" id="SM00228">
    <property type="entry name" value="PDZ"/>
    <property type="match status" value="1"/>
</dbReference>
<dbReference type="InterPro" id="IPR009003">
    <property type="entry name" value="Peptidase_S1_PA"/>
</dbReference>
<dbReference type="PANTHER" id="PTHR43343">
    <property type="entry name" value="PEPTIDASE S12"/>
    <property type="match status" value="1"/>
</dbReference>
<dbReference type="InterPro" id="IPR001478">
    <property type="entry name" value="PDZ"/>
</dbReference>